<evidence type="ECO:0000313" key="4">
    <source>
        <dbReference type="Proteomes" id="UP001381693"/>
    </source>
</evidence>
<evidence type="ECO:0000256" key="1">
    <source>
        <dbReference type="SAM" id="SignalP"/>
    </source>
</evidence>
<dbReference type="Proteomes" id="UP001381693">
    <property type="component" value="Unassembled WGS sequence"/>
</dbReference>
<keyword evidence="1" id="KW-0732">Signal</keyword>
<evidence type="ECO:0000313" key="3">
    <source>
        <dbReference type="EMBL" id="KAK7081088.1"/>
    </source>
</evidence>
<dbReference type="GO" id="GO:0005576">
    <property type="term" value="C:extracellular region"/>
    <property type="evidence" value="ECO:0007669"/>
    <property type="project" value="InterPro"/>
</dbReference>
<dbReference type="Pfam" id="PF01607">
    <property type="entry name" value="CBM_14"/>
    <property type="match status" value="2"/>
</dbReference>
<reference evidence="3 4" key="1">
    <citation type="submission" date="2023-11" db="EMBL/GenBank/DDBJ databases">
        <title>Halocaridina rubra genome assembly.</title>
        <authorList>
            <person name="Smith C."/>
        </authorList>
    </citation>
    <scope>NUCLEOTIDE SEQUENCE [LARGE SCALE GENOMIC DNA]</scope>
    <source>
        <strain evidence="3">EP-1</strain>
        <tissue evidence="3">Whole</tissue>
    </source>
</reference>
<feature type="domain" description="Chitin-binding type-2" evidence="2">
    <location>
        <begin position="287"/>
        <end position="340"/>
    </location>
</feature>
<keyword evidence="4" id="KW-1185">Reference proteome</keyword>
<accession>A0AAN8XIU1</accession>
<dbReference type="PROSITE" id="PS50940">
    <property type="entry name" value="CHIT_BIND_II"/>
    <property type="match status" value="2"/>
</dbReference>
<dbReference type="SUPFAM" id="SSF57625">
    <property type="entry name" value="Invertebrate chitin-binding proteins"/>
    <property type="match status" value="3"/>
</dbReference>
<sequence length="340" mass="36430">MKKSTVILLLLHVMSLLANLATGAYTCKAPNTFGCDNCGTLVICQGTTANPTRYPVNCGSSKVCVKSSDTQAGCKPLNDGGECKCTDSPSLQKDPFDIKYFIMCLSNTAQFSVKCEEGKAFDEIKGKCIATTAVNPPTCTETGFSSNDPSCKTYYGCYYDQSNVLTPTEIFSCVEPNLFDGSECVPEADLIPNAFACPPAEDGGFVDTVECNKFHTCSAGAETGDPLCCPKGELFDANRMRCFPAAQVDKSLCPQISPCADTSALEKTCEDNTLSSLFPGLTTFAPGVLCSKDGPVPYPGDCTKYYWCSSGRYTIQFCPPKLLFDKTKGYCTLPSDFSGC</sequence>
<dbReference type="GO" id="GO:0008061">
    <property type="term" value="F:chitin binding"/>
    <property type="evidence" value="ECO:0007669"/>
    <property type="project" value="InterPro"/>
</dbReference>
<feature type="chain" id="PRO_5043026771" description="Chitin-binding type-2 domain-containing protein" evidence="1">
    <location>
        <begin position="24"/>
        <end position="340"/>
    </location>
</feature>
<gene>
    <name evidence="3" type="ORF">SK128_003676</name>
</gene>
<dbReference type="Gene3D" id="2.170.140.10">
    <property type="entry name" value="Chitin binding domain"/>
    <property type="match status" value="2"/>
</dbReference>
<comment type="caution">
    <text evidence="3">The sequence shown here is derived from an EMBL/GenBank/DDBJ whole genome shotgun (WGS) entry which is preliminary data.</text>
</comment>
<feature type="domain" description="Chitin-binding type-2" evidence="2">
    <location>
        <begin position="194"/>
        <end position="255"/>
    </location>
</feature>
<dbReference type="SMART" id="SM00494">
    <property type="entry name" value="ChtBD2"/>
    <property type="match status" value="3"/>
</dbReference>
<feature type="signal peptide" evidence="1">
    <location>
        <begin position="1"/>
        <end position="23"/>
    </location>
</feature>
<proteinExistence type="predicted"/>
<dbReference type="AlphaFoldDB" id="A0AAN8XIU1"/>
<protein>
    <recommendedName>
        <fullName evidence="2">Chitin-binding type-2 domain-containing protein</fullName>
    </recommendedName>
</protein>
<dbReference type="InterPro" id="IPR036508">
    <property type="entry name" value="Chitin-bd_dom_sf"/>
</dbReference>
<organism evidence="3 4">
    <name type="scientific">Halocaridina rubra</name>
    <name type="common">Hawaiian red shrimp</name>
    <dbReference type="NCBI Taxonomy" id="373956"/>
    <lineage>
        <taxon>Eukaryota</taxon>
        <taxon>Metazoa</taxon>
        <taxon>Ecdysozoa</taxon>
        <taxon>Arthropoda</taxon>
        <taxon>Crustacea</taxon>
        <taxon>Multicrustacea</taxon>
        <taxon>Malacostraca</taxon>
        <taxon>Eumalacostraca</taxon>
        <taxon>Eucarida</taxon>
        <taxon>Decapoda</taxon>
        <taxon>Pleocyemata</taxon>
        <taxon>Caridea</taxon>
        <taxon>Atyoidea</taxon>
        <taxon>Atyidae</taxon>
        <taxon>Halocaridina</taxon>
    </lineage>
</organism>
<name>A0AAN8XIU1_HALRR</name>
<evidence type="ECO:0000259" key="2">
    <source>
        <dbReference type="PROSITE" id="PS50940"/>
    </source>
</evidence>
<dbReference type="InterPro" id="IPR002557">
    <property type="entry name" value="Chitin-bd_dom"/>
</dbReference>
<dbReference type="EMBL" id="JAXCGZ010005705">
    <property type="protein sequence ID" value="KAK7081088.1"/>
    <property type="molecule type" value="Genomic_DNA"/>
</dbReference>